<organism evidence="1">
    <name type="scientific">uncultured Caudovirales phage</name>
    <dbReference type="NCBI Taxonomy" id="2100421"/>
    <lineage>
        <taxon>Viruses</taxon>
        <taxon>Duplodnaviria</taxon>
        <taxon>Heunggongvirae</taxon>
        <taxon>Uroviricota</taxon>
        <taxon>Caudoviricetes</taxon>
        <taxon>Peduoviridae</taxon>
        <taxon>Maltschvirus</taxon>
        <taxon>Maltschvirus maltsch</taxon>
    </lineage>
</organism>
<accession>A0A6J5KLH9</accession>
<sequence length="63" mass="7303">MTADEARARVRSAQEKQQSAFRQLRRWQTERAQERYRLANITTAQAVRALIEASKAEGKEVEL</sequence>
<dbReference type="EMBL" id="LR796164">
    <property type="protein sequence ID" value="CAB4122285.1"/>
    <property type="molecule type" value="Genomic_DNA"/>
</dbReference>
<proteinExistence type="predicted"/>
<evidence type="ECO:0000313" key="1">
    <source>
        <dbReference type="EMBL" id="CAB4122285.1"/>
    </source>
</evidence>
<protein>
    <submittedName>
        <fullName evidence="1">Uncharacterized protein</fullName>
    </submittedName>
</protein>
<reference evidence="1" key="1">
    <citation type="submission" date="2020-04" db="EMBL/GenBank/DDBJ databases">
        <authorList>
            <person name="Chiriac C."/>
            <person name="Salcher M."/>
            <person name="Ghai R."/>
            <person name="Kavagutti S V."/>
        </authorList>
    </citation>
    <scope>NUCLEOTIDE SEQUENCE</scope>
</reference>
<gene>
    <name evidence="1" type="ORF">UFOVP36_19</name>
</gene>
<name>A0A6J5KLH9_9CAUD</name>